<dbReference type="SUPFAM" id="SSF52833">
    <property type="entry name" value="Thioredoxin-like"/>
    <property type="match status" value="1"/>
</dbReference>
<dbReference type="AlphaFoldDB" id="B4JIW7"/>
<name>B4JIW7_DROGR</name>
<feature type="compositionally biased region" description="Low complexity" evidence="1">
    <location>
        <begin position="330"/>
        <end position="348"/>
    </location>
</feature>
<reference evidence="3 4" key="1">
    <citation type="journal article" date="2007" name="Nature">
        <title>Evolution of genes and genomes on the Drosophila phylogeny.</title>
        <authorList>
            <consortium name="Drosophila 12 Genomes Consortium"/>
            <person name="Clark A.G."/>
            <person name="Eisen M.B."/>
            <person name="Smith D.R."/>
            <person name="Bergman C.M."/>
            <person name="Oliver B."/>
            <person name="Markow T.A."/>
            <person name="Kaufman T.C."/>
            <person name="Kellis M."/>
            <person name="Gelbart W."/>
            <person name="Iyer V.N."/>
            <person name="Pollard D.A."/>
            <person name="Sackton T.B."/>
            <person name="Larracuente A.M."/>
            <person name="Singh N.D."/>
            <person name="Abad J.P."/>
            <person name="Abt D.N."/>
            <person name="Adryan B."/>
            <person name="Aguade M."/>
            <person name="Akashi H."/>
            <person name="Anderson W.W."/>
            <person name="Aquadro C.F."/>
            <person name="Ardell D.H."/>
            <person name="Arguello R."/>
            <person name="Artieri C.G."/>
            <person name="Barbash D.A."/>
            <person name="Barker D."/>
            <person name="Barsanti P."/>
            <person name="Batterham P."/>
            <person name="Batzoglou S."/>
            <person name="Begun D."/>
            <person name="Bhutkar A."/>
            <person name="Blanco E."/>
            <person name="Bosak S.A."/>
            <person name="Bradley R.K."/>
            <person name="Brand A.D."/>
            <person name="Brent M.R."/>
            <person name="Brooks A.N."/>
            <person name="Brown R.H."/>
            <person name="Butlin R.K."/>
            <person name="Caggese C."/>
            <person name="Calvi B.R."/>
            <person name="Bernardo de Carvalho A."/>
            <person name="Caspi A."/>
            <person name="Castrezana S."/>
            <person name="Celniker S.E."/>
            <person name="Chang J.L."/>
            <person name="Chapple C."/>
            <person name="Chatterji S."/>
            <person name="Chinwalla A."/>
            <person name="Civetta A."/>
            <person name="Clifton S.W."/>
            <person name="Comeron J.M."/>
            <person name="Costello J.C."/>
            <person name="Coyne J.A."/>
            <person name="Daub J."/>
            <person name="David R.G."/>
            <person name="Delcher A.L."/>
            <person name="Delehaunty K."/>
            <person name="Do C.B."/>
            <person name="Ebling H."/>
            <person name="Edwards K."/>
            <person name="Eickbush T."/>
            <person name="Evans J.D."/>
            <person name="Filipski A."/>
            <person name="Findeiss S."/>
            <person name="Freyhult E."/>
            <person name="Fulton L."/>
            <person name="Fulton R."/>
            <person name="Garcia A.C."/>
            <person name="Gardiner A."/>
            <person name="Garfield D.A."/>
            <person name="Garvin B.E."/>
            <person name="Gibson G."/>
            <person name="Gilbert D."/>
            <person name="Gnerre S."/>
            <person name="Godfrey J."/>
            <person name="Good R."/>
            <person name="Gotea V."/>
            <person name="Gravely B."/>
            <person name="Greenberg A.J."/>
            <person name="Griffiths-Jones S."/>
            <person name="Gross S."/>
            <person name="Guigo R."/>
            <person name="Gustafson E.A."/>
            <person name="Haerty W."/>
            <person name="Hahn M.W."/>
            <person name="Halligan D.L."/>
            <person name="Halpern A.L."/>
            <person name="Halter G.M."/>
            <person name="Han M.V."/>
            <person name="Heger A."/>
            <person name="Hillier L."/>
            <person name="Hinrichs A.S."/>
            <person name="Holmes I."/>
            <person name="Hoskins R.A."/>
            <person name="Hubisz M.J."/>
            <person name="Hultmark D."/>
            <person name="Huntley M.A."/>
            <person name="Jaffe D.B."/>
            <person name="Jagadeeshan S."/>
            <person name="Jeck W.R."/>
            <person name="Johnson J."/>
            <person name="Jones C.D."/>
            <person name="Jordan W.C."/>
            <person name="Karpen G.H."/>
            <person name="Kataoka E."/>
            <person name="Keightley P.D."/>
            <person name="Kheradpour P."/>
            <person name="Kirkness E.F."/>
            <person name="Koerich L.B."/>
            <person name="Kristiansen K."/>
            <person name="Kudrna D."/>
            <person name="Kulathinal R.J."/>
            <person name="Kumar S."/>
            <person name="Kwok R."/>
            <person name="Lander E."/>
            <person name="Langley C.H."/>
            <person name="Lapoint R."/>
            <person name="Lazzaro B.P."/>
            <person name="Lee S.J."/>
            <person name="Levesque L."/>
            <person name="Li R."/>
            <person name="Lin C.F."/>
            <person name="Lin M.F."/>
            <person name="Lindblad-Toh K."/>
            <person name="Llopart A."/>
            <person name="Long M."/>
            <person name="Low L."/>
            <person name="Lozovsky E."/>
            <person name="Lu J."/>
            <person name="Luo M."/>
            <person name="Machado C.A."/>
            <person name="Makalowski W."/>
            <person name="Marzo M."/>
            <person name="Matsuda M."/>
            <person name="Matzkin L."/>
            <person name="McAllister B."/>
            <person name="McBride C.S."/>
            <person name="McKernan B."/>
            <person name="McKernan K."/>
            <person name="Mendez-Lago M."/>
            <person name="Minx P."/>
            <person name="Mollenhauer M.U."/>
            <person name="Montooth K."/>
            <person name="Mount S.M."/>
            <person name="Mu X."/>
            <person name="Myers E."/>
            <person name="Negre B."/>
            <person name="Newfeld S."/>
            <person name="Nielsen R."/>
            <person name="Noor M.A."/>
            <person name="O'Grady P."/>
            <person name="Pachter L."/>
            <person name="Papaceit M."/>
            <person name="Parisi M.J."/>
            <person name="Parisi M."/>
            <person name="Parts L."/>
            <person name="Pedersen J.S."/>
            <person name="Pesole G."/>
            <person name="Phillippy A.M."/>
            <person name="Ponting C.P."/>
            <person name="Pop M."/>
            <person name="Porcelli D."/>
            <person name="Powell J.R."/>
            <person name="Prohaska S."/>
            <person name="Pruitt K."/>
            <person name="Puig M."/>
            <person name="Quesneville H."/>
            <person name="Ram K.R."/>
            <person name="Rand D."/>
            <person name="Rasmussen M.D."/>
            <person name="Reed L.K."/>
            <person name="Reenan R."/>
            <person name="Reily A."/>
            <person name="Remington K.A."/>
            <person name="Rieger T.T."/>
            <person name="Ritchie M.G."/>
            <person name="Robin C."/>
            <person name="Rogers Y.H."/>
            <person name="Rohde C."/>
            <person name="Rozas J."/>
            <person name="Rubenfield M.J."/>
            <person name="Ruiz A."/>
            <person name="Russo S."/>
            <person name="Salzberg S.L."/>
            <person name="Sanchez-Gracia A."/>
            <person name="Saranga D.J."/>
            <person name="Sato H."/>
            <person name="Schaeffer S.W."/>
            <person name="Schatz M.C."/>
            <person name="Schlenke T."/>
            <person name="Schwartz R."/>
            <person name="Segarra C."/>
            <person name="Singh R.S."/>
            <person name="Sirot L."/>
            <person name="Sirota M."/>
            <person name="Sisneros N.B."/>
            <person name="Smith C.D."/>
            <person name="Smith T.F."/>
            <person name="Spieth J."/>
            <person name="Stage D.E."/>
            <person name="Stark A."/>
            <person name="Stephan W."/>
            <person name="Strausberg R.L."/>
            <person name="Strempel S."/>
            <person name="Sturgill D."/>
            <person name="Sutton G."/>
            <person name="Sutton G.G."/>
            <person name="Tao W."/>
            <person name="Teichmann S."/>
            <person name="Tobari Y.N."/>
            <person name="Tomimura Y."/>
            <person name="Tsolas J.M."/>
            <person name="Valente V.L."/>
            <person name="Venter E."/>
            <person name="Venter J.C."/>
            <person name="Vicario S."/>
            <person name="Vieira F.G."/>
            <person name="Vilella A.J."/>
            <person name="Villasante A."/>
            <person name="Walenz B."/>
            <person name="Wang J."/>
            <person name="Wasserman M."/>
            <person name="Watts T."/>
            <person name="Wilson D."/>
            <person name="Wilson R.K."/>
            <person name="Wing R.A."/>
            <person name="Wolfner M.F."/>
            <person name="Wong A."/>
            <person name="Wong G.K."/>
            <person name="Wu C.I."/>
            <person name="Wu G."/>
            <person name="Yamamoto D."/>
            <person name="Yang H.P."/>
            <person name="Yang S.P."/>
            <person name="Yorke J.A."/>
            <person name="Yoshida K."/>
            <person name="Zdobnov E."/>
            <person name="Zhang P."/>
            <person name="Zhang Y."/>
            <person name="Zimin A.V."/>
            <person name="Baldwin J."/>
            <person name="Abdouelleil A."/>
            <person name="Abdulkadir J."/>
            <person name="Abebe A."/>
            <person name="Abera B."/>
            <person name="Abreu J."/>
            <person name="Acer S.C."/>
            <person name="Aftuck L."/>
            <person name="Alexander A."/>
            <person name="An P."/>
            <person name="Anderson E."/>
            <person name="Anderson S."/>
            <person name="Arachi H."/>
            <person name="Azer M."/>
            <person name="Bachantsang P."/>
            <person name="Barry A."/>
            <person name="Bayul T."/>
            <person name="Berlin A."/>
            <person name="Bessette D."/>
            <person name="Bloom T."/>
            <person name="Blye J."/>
            <person name="Boguslavskiy L."/>
            <person name="Bonnet C."/>
            <person name="Boukhgalter B."/>
            <person name="Bourzgui I."/>
            <person name="Brown A."/>
            <person name="Cahill P."/>
            <person name="Channer S."/>
            <person name="Cheshatsang Y."/>
            <person name="Chuda L."/>
            <person name="Citroen M."/>
            <person name="Collymore A."/>
            <person name="Cooke P."/>
            <person name="Costello M."/>
            <person name="D'Aco K."/>
            <person name="Daza R."/>
            <person name="De Haan G."/>
            <person name="DeGray S."/>
            <person name="DeMaso C."/>
            <person name="Dhargay N."/>
            <person name="Dooley K."/>
            <person name="Dooley E."/>
            <person name="Doricent M."/>
            <person name="Dorje P."/>
            <person name="Dorjee K."/>
            <person name="Dupes A."/>
            <person name="Elong R."/>
            <person name="Falk J."/>
            <person name="Farina A."/>
            <person name="Faro S."/>
            <person name="Ferguson D."/>
            <person name="Fisher S."/>
            <person name="Foley C.D."/>
            <person name="Franke A."/>
            <person name="Friedrich D."/>
            <person name="Gadbois L."/>
            <person name="Gearin G."/>
            <person name="Gearin C.R."/>
            <person name="Giannoukos G."/>
            <person name="Goode T."/>
            <person name="Graham J."/>
            <person name="Grandbois E."/>
            <person name="Grewal S."/>
            <person name="Gyaltsen K."/>
            <person name="Hafez N."/>
            <person name="Hagos B."/>
            <person name="Hall J."/>
            <person name="Henson C."/>
            <person name="Hollinger A."/>
            <person name="Honan T."/>
            <person name="Huard M.D."/>
            <person name="Hughes L."/>
            <person name="Hurhula B."/>
            <person name="Husby M.E."/>
            <person name="Kamat A."/>
            <person name="Kanga B."/>
            <person name="Kashin S."/>
            <person name="Khazanovich D."/>
            <person name="Kisner P."/>
            <person name="Lance K."/>
            <person name="Lara M."/>
            <person name="Lee W."/>
            <person name="Lennon N."/>
            <person name="Letendre F."/>
            <person name="LeVine R."/>
            <person name="Lipovsky A."/>
            <person name="Liu X."/>
            <person name="Liu J."/>
            <person name="Liu S."/>
            <person name="Lokyitsang T."/>
            <person name="Lokyitsang Y."/>
            <person name="Lubonja R."/>
            <person name="Lui A."/>
            <person name="MacDonald P."/>
            <person name="Magnisalis V."/>
            <person name="Maru K."/>
            <person name="Matthews C."/>
            <person name="McCusker W."/>
            <person name="McDonough S."/>
            <person name="Mehta T."/>
            <person name="Meldrim J."/>
            <person name="Meneus L."/>
            <person name="Mihai O."/>
            <person name="Mihalev A."/>
            <person name="Mihova T."/>
            <person name="Mittelman R."/>
            <person name="Mlenga V."/>
            <person name="Montmayeur A."/>
            <person name="Mulrain L."/>
            <person name="Navidi A."/>
            <person name="Naylor J."/>
            <person name="Negash T."/>
            <person name="Nguyen T."/>
            <person name="Nguyen N."/>
            <person name="Nicol R."/>
            <person name="Norbu C."/>
            <person name="Norbu N."/>
            <person name="Novod N."/>
            <person name="O'Neill B."/>
            <person name="Osman S."/>
            <person name="Markiewicz E."/>
            <person name="Oyono O.L."/>
            <person name="Patti C."/>
            <person name="Phunkhang P."/>
            <person name="Pierre F."/>
            <person name="Priest M."/>
            <person name="Raghuraman S."/>
            <person name="Rege F."/>
            <person name="Reyes R."/>
            <person name="Rise C."/>
            <person name="Rogov P."/>
            <person name="Ross K."/>
            <person name="Ryan E."/>
            <person name="Settipalli S."/>
            <person name="Shea T."/>
            <person name="Sherpa N."/>
            <person name="Shi L."/>
            <person name="Shih D."/>
            <person name="Sparrow T."/>
            <person name="Spaulding J."/>
            <person name="Stalker J."/>
            <person name="Stange-Thomann N."/>
            <person name="Stavropoulos S."/>
            <person name="Stone C."/>
            <person name="Strader C."/>
            <person name="Tesfaye S."/>
            <person name="Thomson T."/>
            <person name="Thoulutsang Y."/>
            <person name="Thoulutsang D."/>
            <person name="Topham K."/>
            <person name="Topping I."/>
            <person name="Tsamla T."/>
            <person name="Vassiliev H."/>
            <person name="Vo A."/>
            <person name="Wangchuk T."/>
            <person name="Wangdi T."/>
            <person name="Weiand M."/>
            <person name="Wilkinson J."/>
            <person name="Wilson A."/>
            <person name="Yadav S."/>
            <person name="Young G."/>
            <person name="Yu Q."/>
            <person name="Zembek L."/>
            <person name="Zhong D."/>
            <person name="Zimmer A."/>
            <person name="Zwirko Z."/>
            <person name="Jaffe D.B."/>
            <person name="Alvarez P."/>
            <person name="Brockman W."/>
            <person name="Butler J."/>
            <person name="Chin C."/>
            <person name="Gnerre S."/>
            <person name="Grabherr M."/>
            <person name="Kleber M."/>
            <person name="Mauceli E."/>
            <person name="MacCallum I."/>
        </authorList>
    </citation>
    <scope>NUCLEOTIDE SEQUENCE [LARGE SCALE GENOMIC DNA]</scope>
    <source>
        <strain evidence="4">Tucson 15287-2541.00</strain>
    </source>
</reference>
<feature type="region of interest" description="Disordered" evidence="1">
    <location>
        <begin position="1"/>
        <end position="20"/>
    </location>
</feature>
<dbReference type="PROSITE" id="PS51354">
    <property type="entry name" value="GLUTAREDOXIN_2"/>
    <property type="match status" value="1"/>
</dbReference>
<dbReference type="HOGENOM" id="CLU_468745_0_0_1"/>
<accession>B4JIW7</accession>
<dbReference type="InterPro" id="IPR002109">
    <property type="entry name" value="Glutaredoxin"/>
</dbReference>
<sequence>MATAAATLGSVYQQQQQPQTPLRGISIIIESEQPAKPSGNNIESDEMSLKSQTMLLAFGDSSNSSSLNNNNNSNNDCNLQTLHVDHAMNVDLETRYSTVATTETITTACASTTAAAAVTTKPATNLYPQLLLRIGQTVADVESVSLNGEMAPAAAADAVEIKLAAAASSTAATIISCNVADDVRNVLQAETVVGEIEKGSSCSNSNNDDGVTQLTLVDWPMSAVTETVGIFAPQHTVKIQIANDQSLNLIQSQNPRRLGKQISVVKLNDSRSGSDMILQLKQHQQQQEQHSQAVSPSVTAPYQLCYLVSSGQYSPCETLDSGTGSDFESNKLPSSNGNSNNSSNSNKNEAPKLELHLKTTRIRVNTSSEQSVMHSHSQSHSRAYSLTDDSEECDESSSSLSCDSLHSNEAQPLLKLGALLPSSLLRDIRDREVHGNERIVGATKVDGRPLQYEADQYYNFHVNEHANFRSFVTESCSSIPPEFEAIRLPSDGTDQQQEHGDELQVPEEEEDNAFAGYKAMRSTTHQASTIRSSKGTVRGVKNRVRNGVATFLQLQQPNVKNYMEKDLGKVVLYTTSMGIVRETYAKCANVKQILRTLLIKFEERDVFMSIEYQKEMRERMHNETISVPQLFVEGQHIGDADIVERLNESGELRQLLRPYKSLATAYTCRTCGGYRLLPCPSCSGSKKSVHRNHFTTEFVALKCMNCDEVGLVKCPKC</sequence>
<evidence type="ECO:0000313" key="3">
    <source>
        <dbReference type="EMBL" id="EDV99531.1"/>
    </source>
</evidence>
<evidence type="ECO:0000313" key="4">
    <source>
        <dbReference type="Proteomes" id="UP000001070"/>
    </source>
</evidence>
<dbReference type="OMA" id="EADQYYN"/>
<proteinExistence type="predicted"/>
<organism evidence="4">
    <name type="scientific">Drosophila grimshawi</name>
    <name type="common">Hawaiian fruit fly</name>
    <name type="synonym">Idiomyia grimshawi</name>
    <dbReference type="NCBI Taxonomy" id="7222"/>
    <lineage>
        <taxon>Eukaryota</taxon>
        <taxon>Metazoa</taxon>
        <taxon>Ecdysozoa</taxon>
        <taxon>Arthropoda</taxon>
        <taxon>Hexapoda</taxon>
        <taxon>Insecta</taxon>
        <taxon>Pterygota</taxon>
        <taxon>Neoptera</taxon>
        <taxon>Endopterygota</taxon>
        <taxon>Diptera</taxon>
        <taxon>Brachycera</taxon>
        <taxon>Muscomorpha</taxon>
        <taxon>Ephydroidea</taxon>
        <taxon>Drosophilidae</taxon>
        <taxon>Drosophila</taxon>
        <taxon>Hawaiian Drosophila</taxon>
    </lineage>
</organism>
<keyword evidence="4" id="KW-1185">Reference proteome</keyword>
<dbReference type="EMBL" id="CH916370">
    <property type="protein sequence ID" value="EDV99531.1"/>
    <property type="molecule type" value="Genomic_DNA"/>
</dbReference>
<evidence type="ECO:0000256" key="1">
    <source>
        <dbReference type="SAM" id="MobiDB-lite"/>
    </source>
</evidence>
<dbReference type="eggNOG" id="KOG2824">
    <property type="taxonomic scope" value="Eukaryota"/>
</dbReference>
<dbReference type="InterPro" id="IPR036249">
    <property type="entry name" value="Thioredoxin-like_sf"/>
</dbReference>
<feature type="region of interest" description="Disordered" evidence="1">
    <location>
        <begin position="319"/>
        <end position="352"/>
    </location>
</feature>
<dbReference type="OrthoDB" id="423313at2759"/>
<dbReference type="InParanoid" id="B4JIW7"/>
<dbReference type="InterPro" id="IPR042797">
    <property type="entry name" value="GRXCR1"/>
</dbReference>
<dbReference type="PANTHER" id="PTHR46990">
    <property type="entry name" value="GLUTAREDOXIN DOMAIN-CONTAINING CYSTEINE-RICH PROTEIN 1"/>
    <property type="match status" value="1"/>
</dbReference>
<dbReference type="Gene3D" id="3.40.30.10">
    <property type="entry name" value="Glutaredoxin"/>
    <property type="match status" value="1"/>
</dbReference>
<feature type="compositionally biased region" description="Low complexity" evidence="1">
    <location>
        <begin position="367"/>
        <end position="387"/>
    </location>
</feature>
<dbReference type="STRING" id="7222.B4JIW7"/>
<dbReference type="Pfam" id="PF00462">
    <property type="entry name" value="Glutaredoxin"/>
    <property type="match status" value="1"/>
</dbReference>
<dbReference type="GO" id="GO:0007605">
    <property type="term" value="P:sensory perception of sound"/>
    <property type="evidence" value="ECO:0007669"/>
    <property type="project" value="InterPro"/>
</dbReference>
<dbReference type="KEGG" id="dgr:6565525"/>
<feature type="domain" description="Glutaredoxin" evidence="2">
    <location>
        <begin position="570"/>
        <end position="637"/>
    </location>
</feature>
<evidence type="ECO:0000259" key="2">
    <source>
        <dbReference type="Pfam" id="PF00462"/>
    </source>
</evidence>
<dbReference type="CDD" id="cd03031">
    <property type="entry name" value="GRX_GRX_like"/>
    <property type="match status" value="1"/>
</dbReference>
<dbReference type="PANTHER" id="PTHR46990:SF1">
    <property type="entry name" value="GLUTAREDOXIN DOMAIN-CONTAINING CYSTEINE-RICH PROTEIN 1"/>
    <property type="match status" value="1"/>
</dbReference>
<dbReference type="Pfam" id="PF23733">
    <property type="entry name" value="GRXCR1-2_C"/>
    <property type="match status" value="1"/>
</dbReference>
<gene>
    <name evidence="3" type="primary">Dgri\GH12400</name>
    <name evidence="3" type="ORF">Dgri_GH12400</name>
</gene>
<feature type="region of interest" description="Disordered" evidence="1">
    <location>
        <begin position="366"/>
        <end position="399"/>
    </location>
</feature>
<dbReference type="PhylomeDB" id="B4JIW7"/>
<protein>
    <submittedName>
        <fullName evidence="3">GH12400</fullName>
    </submittedName>
</protein>
<dbReference type="Proteomes" id="UP000001070">
    <property type="component" value="Unassembled WGS sequence"/>
</dbReference>